<feature type="transmembrane region" description="Helical" evidence="5">
    <location>
        <begin position="342"/>
        <end position="364"/>
    </location>
</feature>
<dbReference type="RefSeq" id="WP_191072146.1">
    <property type="nucleotide sequence ID" value="NZ_CP060506.1"/>
</dbReference>
<gene>
    <name evidence="7" type="ORF">H8R10_07375</name>
</gene>
<evidence type="ECO:0000256" key="5">
    <source>
        <dbReference type="SAM" id="Phobius"/>
    </source>
</evidence>
<dbReference type="AlphaFoldDB" id="A0A8I0GC40"/>
<feature type="transmembrane region" description="Helical" evidence="5">
    <location>
        <begin position="21"/>
        <end position="46"/>
    </location>
</feature>
<organism evidence="7 8">
    <name type="scientific">Nanchangia anserum</name>
    <dbReference type="NCBI Taxonomy" id="2692125"/>
    <lineage>
        <taxon>Bacteria</taxon>
        <taxon>Bacillati</taxon>
        <taxon>Actinomycetota</taxon>
        <taxon>Actinomycetes</taxon>
        <taxon>Actinomycetales</taxon>
        <taxon>Actinomycetaceae</taxon>
        <taxon>Nanchangia</taxon>
    </lineage>
</organism>
<dbReference type="InterPro" id="IPR011701">
    <property type="entry name" value="MFS"/>
</dbReference>
<accession>A0A8I0GC40</accession>
<dbReference type="Pfam" id="PF07690">
    <property type="entry name" value="MFS_1"/>
    <property type="match status" value="1"/>
</dbReference>
<keyword evidence="2 5" id="KW-0812">Transmembrane</keyword>
<evidence type="ECO:0000259" key="6">
    <source>
        <dbReference type="PROSITE" id="PS50850"/>
    </source>
</evidence>
<dbReference type="GO" id="GO:0005886">
    <property type="term" value="C:plasma membrane"/>
    <property type="evidence" value="ECO:0007669"/>
    <property type="project" value="UniProtKB-SubCell"/>
</dbReference>
<evidence type="ECO:0000313" key="7">
    <source>
        <dbReference type="EMBL" id="MBD3690043.1"/>
    </source>
</evidence>
<evidence type="ECO:0000313" key="8">
    <source>
        <dbReference type="Proteomes" id="UP000627538"/>
    </source>
</evidence>
<comment type="caution">
    <text evidence="7">The sequence shown here is derived from an EMBL/GenBank/DDBJ whole genome shotgun (WGS) entry which is preliminary data.</text>
</comment>
<dbReference type="PANTHER" id="PTHR23542:SF1">
    <property type="entry name" value="MAJOR FACILITATOR SUPERFAMILY (MFS) PROFILE DOMAIN-CONTAINING PROTEIN"/>
    <property type="match status" value="1"/>
</dbReference>
<dbReference type="Proteomes" id="UP000627538">
    <property type="component" value="Unassembled WGS sequence"/>
</dbReference>
<feature type="transmembrane region" description="Helical" evidence="5">
    <location>
        <begin position="376"/>
        <end position="397"/>
    </location>
</feature>
<dbReference type="PANTHER" id="PTHR23542">
    <property type="match status" value="1"/>
</dbReference>
<feature type="transmembrane region" description="Helical" evidence="5">
    <location>
        <begin position="308"/>
        <end position="330"/>
    </location>
</feature>
<name>A0A8I0GC40_9ACTO</name>
<keyword evidence="3 5" id="KW-1133">Transmembrane helix</keyword>
<dbReference type="EMBL" id="JACRUO010000002">
    <property type="protein sequence ID" value="MBD3690043.1"/>
    <property type="molecule type" value="Genomic_DNA"/>
</dbReference>
<dbReference type="Gene3D" id="1.20.1250.20">
    <property type="entry name" value="MFS general substrate transporter like domains"/>
    <property type="match status" value="1"/>
</dbReference>
<feature type="transmembrane region" description="Helical" evidence="5">
    <location>
        <begin position="284"/>
        <end position="302"/>
    </location>
</feature>
<keyword evidence="4 5" id="KW-0472">Membrane</keyword>
<feature type="transmembrane region" description="Helical" evidence="5">
    <location>
        <begin position="83"/>
        <end position="103"/>
    </location>
</feature>
<dbReference type="GO" id="GO:0022857">
    <property type="term" value="F:transmembrane transporter activity"/>
    <property type="evidence" value="ECO:0007669"/>
    <property type="project" value="InterPro"/>
</dbReference>
<sequence length="415" mass="43597">MIWRTVRTYLELLRLPGAWQFSLAGFVARYPMAMMAMSVALAIPVIYGNYTLAGQIAAANIIAFSLGAPVLARLVDRYGQWRVLSKTVPAFGIFLLLLAGLIAAHVDGWILVIAAIPVGAFSGALGAMVRARWATKVSGPGQLTQAFAFEAALDEAAFATGPMFATLLVTSVHPLAGLIACALIQVVGGFALIVQRGSEPAPQPRVTEIHTGSVLRSKAIVILGVTYAFAGAIFGALDLATVAFATEHGARPLAGVLLGIVAAGSLIGALVYGSRVWPLSQGRLFVVGITLMAAGNMVILLVHSMATFALVMFVMGLTIAPTMTNVNAMVQRIVHPSQLTEGLTWLSTFMNLGVAVGAACGGRMVDLHGARGGCYVVALSALATLIVGIGGAGWLRTSLHKADERRRTVWEQRHE</sequence>
<feature type="transmembrane region" description="Helical" evidence="5">
    <location>
        <begin position="220"/>
        <end position="246"/>
    </location>
</feature>
<dbReference type="PROSITE" id="PS50850">
    <property type="entry name" value="MFS"/>
    <property type="match status" value="1"/>
</dbReference>
<evidence type="ECO:0000256" key="3">
    <source>
        <dbReference type="ARBA" id="ARBA00022989"/>
    </source>
</evidence>
<dbReference type="SUPFAM" id="SSF103473">
    <property type="entry name" value="MFS general substrate transporter"/>
    <property type="match status" value="1"/>
</dbReference>
<keyword evidence="8" id="KW-1185">Reference proteome</keyword>
<evidence type="ECO:0000256" key="4">
    <source>
        <dbReference type="ARBA" id="ARBA00023136"/>
    </source>
</evidence>
<dbReference type="InterPro" id="IPR020846">
    <property type="entry name" value="MFS_dom"/>
</dbReference>
<reference evidence="7 8" key="1">
    <citation type="submission" date="2020-08" db="EMBL/GenBank/DDBJ databases">
        <title>Winkia gen. nov., sp. nov., isolated from faeces of the Anser albifrons in China.</title>
        <authorList>
            <person name="Liu Q."/>
        </authorList>
    </citation>
    <scope>NUCLEOTIDE SEQUENCE [LARGE SCALE GENOMIC DNA]</scope>
    <source>
        <strain evidence="7 8">C62</strain>
    </source>
</reference>
<feature type="transmembrane region" description="Helical" evidence="5">
    <location>
        <begin position="252"/>
        <end position="272"/>
    </location>
</feature>
<evidence type="ECO:0000256" key="2">
    <source>
        <dbReference type="ARBA" id="ARBA00022692"/>
    </source>
</evidence>
<proteinExistence type="predicted"/>
<evidence type="ECO:0000256" key="1">
    <source>
        <dbReference type="ARBA" id="ARBA00004651"/>
    </source>
</evidence>
<feature type="transmembrane region" description="Helical" evidence="5">
    <location>
        <begin position="109"/>
        <end position="127"/>
    </location>
</feature>
<dbReference type="InterPro" id="IPR036259">
    <property type="entry name" value="MFS_trans_sf"/>
</dbReference>
<feature type="transmembrane region" description="Helical" evidence="5">
    <location>
        <begin position="52"/>
        <end position="71"/>
    </location>
</feature>
<protein>
    <submittedName>
        <fullName evidence="7">MFS transporter</fullName>
    </submittedName>
</protein>
<feature type="domain" description="Major facilitator superfamily (MFS) profile" evidence="6">
    <location>
        <begin position="219"/>
        <end position="415"/>
    </location>
</feature>
<comment type="subcellular location">
    <subcellularLocation>
        <location evidence="1">Cell membrane</location>
        <topology evidence="1">Multi-pass membrane protein</topology>
    </subcellularLocation>
</comment>